<comment type="caution">
    <text evidence="1">The sequence shown here is derived from an EMBL/GenBank/DDBJ whole genome shotgun (WGS) entry which is preliminary data.</text>
</comment>
<accession>A0AAV2QHE6</accession>
<dbReference type="EMBL" id="CAXKWB010007058">
    <property type="protein sequence ID" value="CAL4085527.1"/>
    <property type="molecule type" value="Genomic_DNA"/>
</dbReference>
<dbReference type="Proteomes" id="UP001497623">
    <property type="component" value="Unassembled WGS sequence"/>
</dbReference>
<evidence type="ECO:0000313" key="1">
    <source>
        <dbReference type="EMBL" id="CAL4085527.1"/>
    </source>
</evidence>
<name>A0AAV2QHE6_MEGNR</name>
<reference evidence="1 2" key="1">
    <citation type="submission" date="2024-05" db="EMBL/GenBank/DDBJ databases">
        <authorList>
            <person name="Wallberg A."/>
        </authorList>
    </citation>
    <scope>NUCLEOTIDE SEQUENCE [LARGE SCALE GENOMIC DNA]</scope>
</reference>
<sequence>MNKPEDVERLLVDLSAKDGTPHQICLDKELRPILTDLVKLGPGNEKHPSVIQLFNWLVDPHHTGEEFTYVIGPLAKNVYNLVHCPYLGKVAAEALAVRCPVLAGFWEQAVWLLISLNSSYSKDVYGAASDQLSFWIIYVIGDPDICPNPYLRYELMILILIMVNFNTYNLEHGFESVISAFSSLKLYNIDYLSEMSVWEFHRMGFYEITQILEKLAEDDHLRFFGDLLSEALLQGKDANLSVLLHDVACNSAINSNRHRKPRTISFLSFDVAVNSAVNPNRYREPRTLQGLTALVVTIAEYAKLHHKIFQNEDFNWQSMLSSTEAISHTLFVLISNFGASCRTPQVVGLTASCIMDVMDLVISVNAYFLQYMDDIEAVINSLQTSCTNLNQVLIILKEDGPFPVIGSAVGLAIIHKNYDRLDALRSIFSEYKIFQFFSEITSLVQYAKYMQPYDDMPSLVTANTH</sequence>
<organism evidence="1 2">
    <name type="scientific">Meganyctiphanes norvegica</name>
    <name type="common">Northern krill</name>
    <name type="synonym">Thysanopoda norvegica</name>
    <dbReference type="NCBI Taxonomy" id="48144"/>
    <lineage>
        <taxon>Eukaryota</taxon>
        <taxon>Metazoa</taxon>
        <taxon>Ecdysozoa</taxon>
        <taxon>Arthropoda</taxon>
        <taxon>Crustacea</taxon>
        <taxon>Multicrustacea</taxon>
        <taxon>Malacostraca</taxon>
        <taxon>Eumalacostraca</taxon>
        <taxon>Eucarida</taxon>
        <taxon>Euphausiacea</taxon>
        <taxon>Euphausiidae</taxon>
        <taxon>Meganyctiphanes</taxon>
    </lineage>
</organism>
<gene>
    <name evidence="1" type="ORF">MNOR_LOCUS12722</name>
</gene>
<evidence type="ECO:0000313" key="2">
    <source>
        <dbReference type="Proteomes" id="UP001497623"/>
    </source>
</evidence>
<protein>
    <submittedName>
        <fullName evidence="1">Uncharacterized protein</fullName>
    </submittedName>
</protein>
<dbReference type="AlphaFoldDB" id="A0AAV2QHE6"/>
<proteinExistence type="predicted"/>
<keyword evidence="2" id="KW-1185">Reference proteome</keyword>